<keyword evidence="3" id="KW-1185">Reference proteome</keyword>
<dbReference type="EMBL" id="CP029287">
    <property type="protein sequence ID" value="AWR99369.1"/>
    <property type="molecule type" value="Genomic_DNA"/>
</dbReference>
<reference evidence="2" key="1">
    <citation type="submission" date="2018-05" db="EMBL/GenBank/DDBJ databases">
        <title>Complete Genome Sequences of Extremely Thermoacidophilic, Metal-Mobilizing Type-Strain Members of the Archaeal Family Sulfolobaceae: Acidianus brierleyi DSM-1651T, Acidianus sulfidivorans DSM-18786T, Metallosphaera hakonensis DSM-7519T, and Metallosphaera prunae DSM-10039T.</title>
        <authorList>
            <person name="Counts J.A."/>
            <person name="Kelly R.M."/>
        </authorList>
    </citation>
    <scope>NUCLEOTIDE SEQUENCE [LARGE SCALE GENOMIC DNA]</scope>
    <source>
        <strain evidence="2">HO1-1</strain>
    </source>
</reference>
<feature type="transmembrane region" description="Helical" evidence="1">
    <location>
        <begin position="224"/>
        <end position="245"/>
    </location>
</feature>
<name>A0A2U9ITJ2_9CREN</name>
<organism evidence="2 3">
    <name type="scientific">Metallosphaera hakonensis JCM 8857 = DSM 7519</name>
    <dbReference type="NCBI Taxonomy" id="1293036"/>
    <lineage>
        <taxon>Archaea</taxon>
        <taxon>Thermoproteota</taxon>
        <taxon>Thermoprotei</taxon>
        <taxon>Sulfolobales</taxon>
        <taxon>Sulfolobaceae</taxon>
        <taxon>Metallosphaera</taxon>
    </lineage>
</organism>
<gene>
    <name evidence="2" type="ORF">DFR87_06240</name>
</gene>
<dbReference type="STRING" id="1293036.GCA_001315825_03252"/>
<evidence type="ECO:0000256" key="1">
    <source>
        <dbReference type="SAM" id="Phobius"/>
    </source>
</evidence>
<accession>A0A2U9ITJ2</accession>
<keyword evidence="1" id="KW-1133">Transmembrane helix</keyword>
<dbReference type="Proteomes" id="UP000247586">
    <property type="component" value="Chromosome"/>
</dbReference>
<dbReference type="GeneID" id="36834924"/>
<evidence type="ECO:0000313" key="3">
    <source>
        <dbReference type="Proteomes" id="UP000247586"/>
    </source>
</evidence>
<evidence type="ECO:0000313" key="2">
    <source>
        <dbReference type="EMBL" id="AWR99369.1"/>
    </source>
</evidence>
<keyword evidence="1" id="KW-0472">Membrane</keyword>
<dbReference type="AlphaFoldDB" id="A0A2U9ITJ2"/>
<keyword evidence="1" id="KW-0812">Transmembrane</keyword>
<proteinExistence type="predicted"/>
<protein>
    <submittedName>
        <fullName evidence="2">Uncharacterized protein</fullName>
    </submittedName>
</protein>
<dbReference type="RefSeq" id="WP_054837550.1">
    <property type="nucleotide sequence ID" value="NZ_BBBA01000087.1"/>
</dbReference>
<dbReference type="KEGG" id="mhk:DFR87_06240"/>
<sequence>MRRAVFLGILVGVLVLAGALLNVNYLLPSRASTGTFLTVYNGSALVLRESESLGNITVYMRVVNESGPNASVFAVARWTNGSLMFYGDVYPVLLRFLDNISEYQPGMTFHYVVLNISGVPVYQGTDEFLLSWIGSSESDHLVYYISINKCVHAPDPALEVIFAIINVTFNQLGFRGNVVQHVVHYPGVGIVADSAVQLCFNGTSPFHNVSVNDPVPSHDVFLEGALPLIVLSAISLTSLALTLYFSPYRKTLSRLFRFRK</sequence>